<protein>
    <submittedName>
        <fullName evidence="1">Uncharacterized protein</fullName>
    </submittedName>
</protein>
<accession>A0ABX0JIL1</accession>
<dbReference type="RefSeq" id="WP_166156524.1">
    <property type="nucleotide sequence ID" value="NZ_JAAOIW010000023.1"/>
</dbReference>
<comment type="caution">
    <text evidence="1">The sequence shown here is derived from an EMBL/GenBank/DDBJ whole genome shotgun (WGS) entry which is preliminary data.</text>
</comment>
<keyword evidence="2" id="KW-1185">Reference proteome</keyword>
<sequence>MKTEYENIKRIEAFIGGYFVTSYTFKIEFVRSEVIWEAVGDDFEPALMIQMDNESMNTFKEGISKCRILSWKNNYTDPHILDGTQWSLDIEFDDLRIEKSGSNAYPRE</sequence>
<evidence type="ECO:0000313" key="1">
    <source>
        <dbReference type="EMBL" id="NHN34827.1"/>
    </source>
</evidence>
<organism evidence="1 2">
    <name type="scientific">Paenibacillus agricola</name>
    <dbReference type="NCBI Taxonomy" id="2716264"/>
    <lineage>
        <taxon>Bacteria</taxon>
        <taxon>Bacillati</taxon>
        <taxon>Bacillota</taxon>
        <taxon>Bacilli</taxon>
        <taxon>Bacillales</taxon>
        <taxon>Paenibacillaceae</taxon>
        <taxon>Paenibacillus</taxon>
    </lineage>
</organism>
<proteinExistence type="predicted"/>
<gene>
    <name evidence="1" type="ORF">G9U52_34350</name>
</gene>
<dbReference type="EMBL" id="JAAOIW010000023">
    <property type="protein sequence ID" value="NHN34827.1"/>
    <property type="molecule type" value="Genomic_DNA"/>
</dbReference>
<name>A0ABX0JIL1_9BACL</name>
<dbReference type="Proteomes" id="UP001165962">
    <property type="component" value="Unassembled WGS sequence"/>
</dbReference>
<evidence type="ECO:0000313" key="2">
    <source>
        <dbReference type="Proteomes" id="UP001165962"/>
    </source>
</evidence>
<reference evidence="1" key="1">
    <citation type="submission" date="2020-03" db="EMBL/GenBank/DDBJ databases">
        <title>Draft sequencing of Paenibacilllus sp. S3N08.</title>
        <authorList>
            <person name="Kim D.-U."/>
        </authorList>
    </citation>
    <scope>NUCLEOTIDE SEQUENCE</scope>
    <source>
        <strain evidence="1">S3N08</strain>
    </source>
</reference>